<organism evidence="3 4">
    <name type="scientific">Fodinibius halophilus</name>
    <dbReference type="NCBI Taxonomy" id="1736908"/>
    <lineage>
        <taxon>Bacteria</taxon>
        <taxon>Pseudomonadati</taxon>
        <taxon>Balneolota</taxon>
        <taxon>Balneolia</taxon>
        <taxon>Balneolales</taxon>
        <taxon>Balneolaceae</taxon>
        <taxon>Fodinibius</taxon>
    </lineage>
</organism>
<dbReference type="RefSeq" id="WP_165265871.1">
    <property type="nucleotide sequence ID" value="NZ_JAALLS010000002.1"/>
</dbReference>
<feature type="compositionally biased region" description="Polar residues" evidence="1">
    <location>
        <begin position="314"/>
        <end position="323"/>
    </location>
</feature>
<dbReference type="AlphaFoldDB" id="A0A6M1SUP0"/>
<feature type="domain" description="DUF4097" evidence="2">
    <location>
        <begin position="56"/>
        <end position="320"/>
    </location>
</feature>
<gene>
    <name evidence="3" type="ORF">G3569_02825</name>
</gene>
<name>A0A6M1SUP0_9BACT</name>
<evidence type="ECO:0000313" key="3">
    <source>
        <dbReference type="EMBL" id="NGP87276.1"/>
    </source>
</evidence>
<reference evidence="3 4" key="1">
    <citation type="submission" date="2020-02" db="EMBL/GenBank/DDBJ databases">
        <title>Aliifodinibius halophilus 2W32, complete genome.</title>
        <authorList>
            <person name="Li Y."/>
            <person name="Wu S."/>
        </authorList>
    </citation>
    <scope>NUCLEOTIDE SEQUENCE [LARGE SCALE GENOMIC DNA]</scope>
    <source>
        <strain evidence="3 4">2W32</strain>
    </source>
</reference>
<protein>
    <submittedName>
        <fullName evidence="3">DUF4097 domain-containing protein</fullName>
    </submittedName>
</protein>
<dbReference type="PANTHER" id="PTHR34094:SF1">
    <property type="entry name" value="PROTEIN FAM185A"/>
    <property type="match status" value="1"/>
</dbReference>
<dbReference type="Proteomes" id="UP000479132">
    <property type="component" value="Unassembled WGS sequence"/>
</dbReference>
<accession>A0A6M1SUP0</accession>
<dbReference type="InterPro" id="IPR025164">
    <property type="entry name" value="Toastrack_DUF4097"/>
</dbReference>
<evidence type="ECO:0000259" key="2">
    <source>
        <dbReference type="Pfam" id="PF13349"/>
    </source>
</evidence>
<proteinExistence type="predicted"/>
<evidence type="ECO:0000256" key="1">
    <source>
        <dbReference type="SAM" id="MobiDB-lite"/>
    </source>
</evidence>
<dbReference type="EMBL" id="JAALLS010000002">
    <property type="protein sequence ID" value="NGP87276.1"/>
    <property type="molecule type" value="Genomic_DNA"/>
</dbReference>
<sequence length="323" mass="34369">MTSRKSYLTEVALILFIALMFTLALMSTSMASASLSKIQDEPYRVDTFDITSPGNLEVETSGGHITVKGRSSTKARIEMYVSKNGRNLLPEDTDIDKWDIDISQSGNSLRAVAKREGSSGWSLFGKNNNLSISFVVYSPREISTDLETSGGHIDIENLMGNQHLSTSGGHLELANLEGTIDARTSGGHINITDIEGDLEARTSGGHINVNNANGQLAVKTSGGYIDLANTNGRVDAKTSGGSITADLTSIDQFVSLRTSGGNISISVHRNLGLDLDLRGSYVSSKLENLSGEIEEDEVKGRLNGGGAQLKARTSGGTVSLSFH</sequence>
<dbReference type="Pfam" id="PF13349">
    <property type="entry name" value="DUF4097"/>
    <property type="match status" value="1"/>
</dbReference>
<evidence type="ECO:0000313" key="4">
    <source>
        <dbReference type="Proteomes" id="UP000479132"/>
    </source>
</evidence>
<feature type="region of interest" description="Disordered" evidence="1">
    <location>
        <begin position="304"/>
        <end position="323"/>
    </location>
</feature>
<comment type="caution">
    <text evidence="3">The sequence shown here is derived from an EMBL/GenBank/DDBJ whole genome shotgun (WGS) entry which is preliminary data.</text>
</comment>
<keyword evidence="4" id="KW-1185">Reference proteome</keyword>
<dbReference type="PANTHER" id="PTHR34094">
    <property type="match status" value="1"/>
</dbReference>